<gene>
    <name evidence="5" type="ORF">FPZ43_14205</name>
</gene>
<evidence type="ECO:0000313" key="6">
    <source>
        <dbReference type="Proteomes" id="UP000320042"/>
    </source>
</evidence>
<dbReference type="PANTHER" id="PTHR44688">
    <property type="entry name" value="DNA-BINDING TRANSCRIPTIONAL ACTIVATOR DEVR_DOSR"/>
    <property type="match status" value="1"/>
</dbReference>
<dbReference type="GO" id="GO:0003677">
    <property type="term" value="F:DNA binding"/>
    <property type="evidence" value="ECO:0007669"/>
    <property type="project" value="UniProtKB-KW"/>
</dbReference>
<name>A0A563U4M8_9SPHI</name>
<dbReference type="EMBL" id="VOEJ01000007">
    <property type="protein sequence ID" value="TWR26314.1"/>
    <property type="molecule type" value="Genomic_DNA"/>
</dbReference>
<feature type="domain" description="HTH luxR-type" evidence="4">
    <location>
        <begin position="159"/>
        <end position="224"/>
    </location>
</feature>
<evidence type="ECO:0000313" key="5">
    <source>
        <dbReference type="EMBL" id="TWR26314.1"/>
    </source>
</evidence>
<keyword evidence="6" id="KW-1185">Reference proteome</keyword>
<proteinExistence type="predicted"/>
<protein>
    <submittedName>
        <fullName evidence="5">Response regulator transcription factor</fullName>
    </submittedName>
</protein>
<dbReference type="PRINTS" id="PR00038">
    <property type="entry name" value="HTHLUXR"/>
</dbReference>
<dbReference type="SUPFAM" id="SSF46894">
    <property type="entry name" value="C-terminal effector domain of the bipartite response regulators"/>
    <property type="match status" value="1"/>
</dbReference>
<dbReference type="InterPro" id="IPR000792">
    <property type="entry name" value="Tscrpt_reg_LuxR_C"/>
</dbReference>
<dbReference type="Pfam" id="PF00196">
    <property type="entry name" value="GerE"/>
    <property type="match status" value="1"/>
</dbReference>
<dbReference type="CDD" id="cd06170">
    <property type="entry name" value="LuxR_C_like"/>
    <property type="match status" value="1"/>
</dbReference>
<evidence type="ECO:0000256" key="3">
    <source>
        <dbReference type="ARBA" id="ARBA00023163"/>
    </source>
</evidence>
<organism evidence="5 6">
    <name type="scientific">Mucilaginibacter pallidiroseus</name>
    <dbReference type="NCBI Taxonomy" id="2599295"/>
    <lineage>
        <taxon>Bacteria</taxon>
        <taxon>Pseudomonadati</taxon>
        <taxon>Bacteroidota</taxon>
        <taxon>Sphingobacteriia</taxon>
        <taxon>Sphingobacteriales</taxon>
        <taxon>Sphingobacteriaceae</taxon>
        <taxon>Mucilaginibacter</taxon>
    </lineage>
</organism>
<evidence type="ECO:0000256" key="2">
    <source>
        <dbReference type="ARBA" id="ARBA00023125"/>
    </source>
</evidence>
<dbReference type="OrthoDB" id="9797341at2"/>
<dbReference type="InterPro" id="IPR016032">
    <property type="entry name" value="Sig_transdc_resp-reg_C-effctor"/>
</dbReference>
<evidence type="ECO:0000259" key="4">
    <source>
        <dbReference type="PROSITE" id="PS50043"/>
    </source>
</evidence>
<dbReference type="PROSITE" id="PS50043">
    <property type="entry name" value="HTH_LUXR_2"/>
    <property type="match status" value="1"/>
</dbReference>
<dbReference type="Gene3D" id="1.10.10.10">
    <property type="entry name" value="Winged helix-like DNA-binding domain superfamily/Winged helix DNA-binding domain"/>
    <property type="match status" value="1"/>
</dbReference>
<evidence type="ECO:0000256" key="1">
    <source>
        <dbReference type="ARBA" id="ARBA00023015"/>
    </source>
</evidence>
<dbReference type="Proteomes" id="UP000320042">
    <property type="component" value="Unassembled WGS sequence"/>
</dbReference>
<dbReference type="PANTHER" id="PTHR44688:SF16">
    <property type="entry name" value="DNA-BINDING TRANSCRIPTIONAL ACTIVATOR DEVR_DOSR"/>
    <property type="match status" value="1"/>
</dbReference>
<keyword evidence="2" id="KW-0238">DNA-binding</keyword>
<keyword evidence="1" id="KW-0805">Transcription regulation</keyword>
<comment type="caution">
    <text evidence="5">The sequence shown here is derived from an EMBL/GenBank/DDBJ whole genome shotgun (WGS) entry which is preliminary data.</text>
</comment>
<accession>A0A563U4M8</accession>
<dbReference type="SMART" id="SM00421">
    <property type="entry name" value="HTH_LUXR"/>
    <property type="match status" value="1"/>
</dbReference>
<dbReference type="AlphaFoldDB" id="A0A563U4M8"/>
<sequence length="226" mass="24884">MNYESSEGEQLRNRFGCMRVLIAVKAGKLQDSILEILREEPAIETIICSQLTAPVNELPERFSVVITDTGHDNSQKKELFNVLRAGEPALQALAIGSVQNYDQLFDWLCTGAFAAMMENEIDSCLVPVLMQAQKSAPILSAIISRQLLLILGKRNAGFLSAADYGLTPREKNVLSAIVRGMTYKIIGSELNISPETVRGHVKNIYRKLTVNSQSQAVAKAIHLNLV</sequence>
<dbReference type="RefSeq" id="WP_146382602.1">
    <property type="nucleotide sequence ID" value="NZ_VOEJ01000007.1"/>
</dbReference>
<reference evidence="5 6" key="1">
    <citation type="submission" date="2019-07" db="EMBL/GenBank/DDBJ databases">
        <authorList>
            <person name="Kim J."/>
        </authorList>
    </citation>
    <scope>NUCLEOTIDE SEQUENCE [LARGE SCALE GENOMIC DNA]</scope>
    <source>
        <strain evidence="6">dk17</strain>
    </source>
</reference>
<keyword evidence="3" id="KW-0804">Transcription</keyword>
<dbReference type="GO" id="GO:0006355">
    <property type="term" value="P:regulation of DNA-templated transcription"/>
    <property type="evidence" value="ECO:0007669"/>
    <property type="project" value="InterPro"/>
</dbReference>
<dbReference type="PROSITE" id="PS00622">
    <property type="entry name" value="HTH_LUXR_1"/>
    <property type="match status" value="1"/>
</dbReference>
<dbReference type="InterPro" id="IPR036388">
    <property type="entry name" value="WH-like_DNA-bd_sf"/>
</dbReference>